<dbReference type="Proteomes" id="UP000789702">
    <property type="component" value="Unassembled WGS sequence"/>
</dbReference>
<feature type="non-terminal residue" evidence="1">
    <location>
        <position position="1"/>
    </location>
</feature>
<gene>
    <name evidence="1" type="ORF">DHETER_LOCUS12847</name>
</gene>
<comment type="caution">
    <text evidence="1">The sequence shown here is derived from an EMBL/GenBank/DDBJ whole genome shotgun (WGS) entry which is preliminary data.</text>
</comment>
<reference evidence="1" key="1">
    <citation type="submission" date="2021-06" db="EMBL/GenBank/DDBJ databases">
        <authorList>
            <person name="Kallberg Y."/>
            <person name="Tangrot J."/>
            <person name="Rosling A."/>
        </authorList>
    </citation>
    <scope>NUCLEOTIDE SEQUENCE</scope>
    <source>
        <strain evidence="1">IL203A</strain>
    </source>
</reference>
<sequence>AKHHKSVIIPELELALKKFILIYQSRAVLNEAILIKKVKQLAKGLGQKLHGEESSANIVAITNALSLLR</sequence>
<evidence type="ECO:0000313" key="1">
    <source>
        <dbReference type="EMBL" id="CAG8721220.1"/>
    </source>
</evidence>
<accession>A0ACA9PUE2</accession>
<name>A0ACA9PUE2_9GLOM</name>
<proteinExistence type="predicted"/>
<dbReference type="EMBL" id="CAJVPU010032960">
    <property type="protein sequence ID" value="CAG8721220.1"/>
    <property type="molecule type" value="Genomic_DNA"/>
</dbReference>
<keyword evidence="2" id="KW-1185">Reference proteome</keyword>
<organism evidence="1 2">
    <name type="scientific">Dentiscutata heterogama</name>
    <dbReference type="NCBI Taxonomy" id="1316150"/>
    <lineage>
        <taxon>Eukaryota</taxon>
        <taxon>Fungi</taxon>
        <taxon>Fungi incertae sedis</taxon>
        <taxon>Mucoromycota</taxon>
        <taxon>Glomeromycotina</taxon>
        <taxon>Glomeromycetes</taxon>
        <taxon>Diversisporales</taxon>
        <taxon>Gigasporaceae</taxon>
        <taxon>Dentiscutata</taxon>
    </lineage>
</organism>
<evidence type="ECO:0000313" key="2">
    <source>
        <dbReference type="Proteomes" id="UP000789702"/>
    </source>
</evidence>
<protein>
    <submittedName>
        <fullName evidence="1">13351_t:CDS:1</fullName>
    </submittedName>
</protein>
<feature type="non-terminal residue" evidence="1">
    <location>
        <position position="69"/>
    </location>
</feature>